<dbReference type="OrthoDB" id="2876840at2"/>
<organism evidence="1 2">
    <name type="scientific">Mesobacillus foraminis</name>
    <dbReference type="NCBI Taxonomy" id="279826"/>
    <lineage>
        <taxon>Bacteria</taxon>
        <taxon>Bacillati</taxon>
        <taxon>Bacillota</taxon>
        <taxon>Bacilli</taxon>
        <taxon>Bacillales</taxon>
        <taxon>Bacillaceae</taxon>
        <taxon>Mesobacillus</taxon>
    </lineage>
</organism>
<dbReference type="InterPro" id="IPR020140">
    <property type="entry name" value="Uncharacterised_YusG"/>
</dbReference>
<sequence length="79" mass="9137">MTLEPKKLDVTDRIVGKLNNGQIQLFLDKEQVGTITLPEGSQFQLEHHFESDQQKIYQHVYVPGDEEPRYTDCDEGGWC</sequence>
<dbReference type="Proteomes" id="UP000295689">
    <property type="component" value="Unassembled WGS sequence"/>
</dbReference>
<evidence type="ECO:0000313" key="2">
    <source>
        <dbReference type="Proteomes" id="UP000295689"/>
    </source>
</evidence>
<dbReference type="Pfam" id="PF10830">
    <property type="entry name" value="DUF2553"/>
    <property type="match status" value="1"/>
</dbReference>
<evidence type="ECO:0000313" key="1">
    <source>
        <dbReference type="EMBL" id="TCN26892.1"/>
    </source>
</evidence>
<name>A0A4R2BK93_9BACI</name>
<accession>A0A4R2BK93</accession>
<protein>
    <submittedName>
        <fullName evidence="1">Uncharacterized protein DUF2553</fullName>
    </submittedName>
</protein>
<dbReference type="RefSeq" id="WP_121611137.1">
    <property type="nucleotide sequence ID" value="NZ_CP033044.1"/>
</dbReference>
<gene>
    <name evidence="1" type="ORF">EV146_103418</name>
</gene>
<proteinExistence type="predicted"/>
<comment type="caution">
    <text evidence="1">The sequence shown here is derived from an EMBL/GenBank/DDBJ whole genome shotgun (WGS) entry which is preliminary data.</text>
</comment>
<reference evidence="1 2" key="1">
    <citation type="journal article" date="2015" name="Stand. Genomic Sci.">
        <title>Genomic Encyclopedia of Bacterial and Archaeal Type Strains, Phase III: the genomes of soil and plant-associated and newly described type strains.</title>
        <authorList>
            <person name="Whitman W.B."/>
            <person name="Woyke T."/>
            <person name="Klenk H.P."/>
            <person name="Zhou Y."/>
            <person name="Lilburn T.G."/>
            <person name="Beck B.J."/>
            <person name="De Vos P."/>
            <person name="Vandamme P."/>
            <person name="Eisen J.A."/>
            <person name="Garrity G."/>
            <person name="Hugenholtz P."/>
            <person name="Kyrpides N.C."/>
        </authorList>
    </citation>
    <scope>NUCLEOTIDE SEQUENCE [LARGE SCALE GENOMIC DNA]</scope>
    <source>
        <strain evidence="1 2">CV53</strain>
    </source>
</reference>
<dbReference type="AlphaFoldDB" id="A0A4R2BK93"/>
<keyword evidence="2" id="KW-1185">Reference proteome</keyword>
<dbReference type="EMBL" id="SLVV01000003">
    <property type="protein sequence ID" value="TCN26892.1"/>
    <property type="molecule type" value="Genomic_DNA"/>
</dbReference>